<dbReference type="STRING" id="1803587.GCA_001593825_03588"/>
<name>A0A1B7VTV4_APHFL</name>
<dbReference type="PATRIC" id="fig|1710894.3.peg.1049"/>
<evidence type="ECO:0000313" key="1">
    <source>
        <dbReference type="EMBL" id="OBQ24402.1"/>
    </source>
</evidence>
<accession>A0A1B7VTV4</accession>
<dbReference type="Proteomes" id="UP000092382">
    <property type="component" value="Unassembled WGS sequence"/>
</dbReference>
<proteinExistence type="predicted"/>
<organism evidence="1 2">
    <name type="scientific">Aphanizomenon flos-aquae LD13</name>
    <dbReference type="NCBI Taxonomy" id="1710894"/>
    <lineage>
        <taxon>Bacteria</taxon>
        <taxon>Bacillati</taxon>
        <taxon>Cyanobacteriota</taxon>
        <taxon>Cyanophyceae</taxon>
        <taxon>Nostocales</taxon>
        <taxon>Aphanizomenonaceae</taxon>
        <taxon>Aphanizomenon</taxon>
    </lineage>
</organism>
<dbReference type="EMBL" id="LJOY01000049">
    <property type="protein sequence ID" value="OBQ24402.1"/>
    <property type="molecule type" value="Genomic_DNA"/>
</dbReference>
<protein>
    <submittedName>
        <fullName evidence="1">Uncharacterized protein</fullName>
    </submittedName>
</protein>
<comment type="caution">
    <text evidence="1">The sequence shown here is derived from an EMBL/GenBank/DDBJ whole genome shotgun (WGS) entry which is preliminary data.</text>
</comment>
<gene>
    <name evidence="1" type="ORF">AN481_14005</name>
</gene>
<reference evidence="1 2" key="1">
    <citation type="submission" date="2015-09" db="EMBL/GenBank/DDBJ databases">
        <title>Whole genome shotgun sequence assembly of Aphanizomenon flos-aquae UKL13.</title>
        <authorList>
            <person name="Driscoll C."/>
        </authorList>
    </citation>
    <scope>NUCLEOTIDE SEQUENCE [LARGE SCALE GENOMIC DNA]</scope>
    <source>
        <strain evidence="1">MDT13</strain>
    </source>
</reference>
<dbReference type="AlphaFoldDB" id="A0A1B7VTV4"/>
<sequence>MERGLLWLPLLFAFFWLAWQGSQEYQKLEAYQIWAAQFERAKYDIYAVLAQKGDDITWGKPTTKGPIELETFSLLDVQEIRFLVNGNSVDLENPPLKGRKIELEFLLTTPKSILVPFTEVPLAAEWGKFLHRTLKHLQSGNSDLI</sequence>
<evidence type="ECO:0000313" key="2">
    <source>
        <dbReference type="Proteomes" id="UP000092382"/>
    </source>
</evidence>